<evidence type="ECO:0000313" key="4">
    <source>
        <dbReference type="Ensembl" id="ENSAMXP00000041140.1"/>
    </source>
</evidence>
<organism evidence="4 5">
    <name type="scientific">Astyanax mexicanus</name>
    <name type="common">Blind cave fish</name>
    <name type="synonym">Astyanax fasciatus mexicanus</name>
    <dbReference type="NCBI Taxonomy" id="7994"/>
    <lineage>
        <taxon>Eukaryota</taxon>
        <taxon>Metazoa</taxon>
        <taxon>Chordata</taxon>
        <taxon>Craniata</taxon>
        <taxon>Vertebrata</taxon>
        <taxon>Euteleostomi</taxon>
        <taxon>Actinopterygii</taxon>
        <taxon>Neopterygii</taxon>
        <taxon>Teleostei</taxon>
        <taxon>Ostariophysi</taxon>
        <taxon>Characiformes</taxon>
        <taxon>Characoidei</taxon>
        <taxon>Acestrorhamphidae</taxon>
        <taxon>Acestrorhamphinae</taxon>
        <taxon>Astyanax</taxon>
    </lineage>
</organism>
<feature type="domain" description="Focadhesin C-terminal" evidence="2">
    <location>
        <begin position="1211"/>
        <end position="1776"/>
    </location>
</feature>
<feature type="compositionally biased region" description="Basic and acidic residues" evidence="1">
    <location>
        <begin position="723"/>
        <end position="732"/>
    </location>
</feature>
<dbReference type="InterPro" id="IPR045163">
    <property type="entry name" value="Focadhesin/RST1"/>
</dbReference>
<dbReference type="InterPro" id="IPR016024">
    <property type="entry name" value="ARM-type_fold"/>
</dbReference>
<keyword evidence="5" id="KW-1185">Reference proteome</keyword>
<dbReference type="InterPro" id="IPR022542">
    <property type="entry name" value="FOCAD/RST1_DUF3730"/>
</dbReference>
<name>A0A3B1JH42_ASTMX</name>
<dbReference type="GeneTree" id="ENSGT00390000004438"/>
<dbReference type="PANTHER" id="PTHR16212:SF4">
    <property type="entry name" value="FOCADHESIN"/>
    <property type="match status" value="1"/>
</dbReference>
<dbReference type="Proteomes" id="UP000018467">
    <property type="component" value="Unassembled WGS sequence"/>
</dbReference>
<feature type="domain" description="DUF3730" evidence="3">
    <location>
        <begin position="484"/>
        <end position="708"/>
    </location>
</feature>
<feature type="region of interest" description="Disordered" evidence="1">
    <location>
        <begin position="713"/>
        <end position="748"/>
    </location>
</feature>
<evidence type="ECO:0000313" key="5">
    <source>
        <dbReference type="Proteomes" id="UP000018467"/>
    </source>
</evidence>
<accession>A0A3B1JH42</accession>
<dbReference type="Ensembl" id="ENSAMXT00000050204.1">
    <property type="protein sequence ID" value="ENSAMXP00000037332.1"/>
    <property type="gene ID" value="ENSAMXG00000011494.2"/>
</dbReference>
<reference evidence="5" key="2">
    <citation type="journal article" date="2014" name="Nat. Commun.">
        <title>The cavefish genome reveals candidate genes for eye loss.</title>
        <authorList>
            <person name="McGaugh S.E."/>
            <person name="Gross J.B."/>
            <person name="Aken B."/>
            <person name="Blin M."/>
            <person name="Borowsky R."/>
            <person name="Chalopin D."/>
            <person name="Hinaux H."/>
            <person name="Jeffery W.R."/>
            <person name="Keene A."/>
            <person name="Ma L."/>
            <person name="Minx P."/>
            <person name="Murphy D."/>
            <person name="O'Quin K.E."/>
            <person name="Retaux S."/>
            <person name="Rohner N."/>
            <person name="Searle S.M."/>
            <person name="Stahl B.A."/>
            <person name="Tabin C."/>
            <person name="Volff J.N."/>
            <person name="Yoshizawa M."/>
            <person name="Warren W.C."/>
        </authorList>
    </citation>
    <scope>NUCLEOTIDE SEQUENCE [LARGE SCALE GENOMIC DNA]</scope>
    <source>
        <strain evidence="5">female</strain>
    </source>
</reference>
<dbReference type="SUPFAM" id="SSF48371">
    <property type="entry name" value="ARM repeat"/>
    <property type="match status" value="1"/>
</dbReference>
<dbReference type="Bgee" id="ENSAMXG00000011494">
    <property type="expression patterns" value="Expressed in liver and 14 other cell types or tissues"/>
</dbReference>
<dbReference type="InterPro" id="IPR021392">
    <property type="entry name" value="Focadhesin_C"/>
</dbReference>
<dbReference type="Ensembl" id="ENSAMXT00000044737.1">
    <property type="protein sequence ID" value="ENSAMXP00000041140.1"/>
    <property type="gene ID" value="ENSAMXG00000011494.2"/>
</dbReference>
<proteinExistence type="predicted"/>
<reference evidence="5" key="1">
    <citation type="submission" date="2013-03" db="EMBL/GenBank/DDBJ databases">
        <authorList>
            <person name="Jeffery W."/>
            <person name="Warren W."/>
            <person name="Wilson R.K."/>
        </authorList>
    </citation>
    <scope>NUCLEOTIDE SEQUENCE</scope>
    <source>
        <strain evidence="5">female</strain>
    </source>
</reference>
<dbReference type="STRING" id="7994.ENSAMXP00000041140"/>
<evidence type="ECO:0000259" key="3">
    <source>
        <dbReference type="Pfam" id="PF12530"/>
    </source>
</evidence>
<sequence length="1843" mass="202449">MNETLKKMLQFPSSLIQAQAVRSLVTAVLKEKGHNEKISESTTQGAALEALWEQCSSESGVVRSACCDALVLLVEQGHADLQYVLNSILNLLPSARSVQGLIKVVGRLLQIQASQRDKTTPFTCPYSIRSSPHPYITVLENRPDCWPALLQEIDDFIQLAADKDEPLHISMLAPFLRYLYCEPQRLAENALLRHSLLRVLLQPREGQDSSCTRVTNEILRCLVQLFPHVLVDSVTAVVELSSLAESLITALLGEPECWRAELAQLALQLVCACQLSLQLGGELRSLLHTLHQILPVCREDLPSEQVIMGISLLLLRASASQQSALLELAVKIVPPEVRPPWGASLLVMPLLQVLSCSNLMEALSDPQTQNKNRELANSLLETVQKEPCCPVQSSTQLTLPLSTWYSELRVATSVLNQISEEPIAIVEWLYSVQSTLPLCDHVPDALPLLITHLIISSEGDLCRLALDTAAAIAEADPAQVPCLLPVVMLKLGQVSDPALSHALLSTLPKLGTHKFCIPQVLHVLQALASSPKLRAVALRLLTSLWQKQDRVYPDLQKLMAVLEKSSVVVGKEAQWEQILARAASVRDICRERPYQHGGDMLAAITDMLTQCSRKDHATPAALALQGLQELCRAEVVDIDSTWRALSPKLSCETRPLVLKATAELLSLVPSLHVKTEQYESFKSEVVSILWSHALSQDADVASSGYRALSEFPESSHSVMHLPEQARPEMKQPEDEDDEEKENKKEEDLTVPGTSYIKLVALTPRPVSAALETFLTALVRQEMSQMPRGVYHSALRGANLRSDQGKTVAGIPAFMLKSYEKNKQPGLKPGLAAGLLLCYDLPVQTDRDGRPISRFMVSRGRSFQQTLTSLIHEVNIQPSEWHRSLLLPQAWRGFMSRTFHAVLQGRKAELEMLQKQGKESPEELQYKQHCAWLWVRDQLTDVVKSAAKDSPVVQGNCILALSGLAVVLSRYESSLPAQSDGAVEVGPEILPTTHWLSMVIDTLLSIVSSSSRPKGQVFPWFVHRSYSGENTASGIARSCAALGLALLVPVLVTSHRDAVPTILSTLSSGLPGAPTADETQALQFHSGLALGMLLAWLNEERVSDIAGQSMWELLLNTLEPLEACCFNTQLEYNAGCVLAVGLVLSSLCSSSEVEQRARVALSLDRLLQSLQDSSSCGLGRMQQEVLAYSVACVGVSAFSSGVVDASKAEEVMNVLRSVTEESQQTPGFALALGLTVHGLSSCGHGKAEDIHPRLLAAWTKILLAEGCPTMQRLAALNGLIALVGSETGLLQLKSETEQSSQQQARLNEVIRSITQIISFSGAIGLQSNGACLVGHLHLAHMSSSHSRTAVPQDFSYLPERSLIRASVEYITEAGRKGPEFFPPDGIKVVLAPLATVGDNFQYPPVNWNAILSPMMRLNFGEEVQHHCLELAANQAQSSPSAALFLGVWLAPPLVHSLSLRTRALLYECLCSWMKHVAEDKLQVYVESLAVQQFNPDTRAQRHPLCLAILQGLAKAMSLPNPAQNCWSSLCTTTEKIYNLLPDHIQPSEVELYEGICSCLSEMSDTEIDRIVKVTEANVEKTTFILSYLSSKGRIPLLGLNDIISTVLQKGKTERISWLFLQCLYQSRLASSPNTGVSKRMEWLLELMGHIRKVTYGASVKCNRVREGTDFLLEVFAAAVVSWANHSTPVIVGVRAQWFPWRQFSAEYPDVPRGLYVNSVSTDESVKQCVLAVPYALKLLLDKEPWKSQSQKFIDWLFSITEAPEEVLSPTAISTARGGEMPFCTGLLGFLWPHFTGFVLMLTHISFSVETFHVWFKCGVSRLSKHSASGPVGGHFCFGSKKSKL</sequence>
<dbReference type="Pfam" id="PF11229">
    <property type="entry name" value="Focadhesin"/>
    <property type="match status" value="1"/>
</dbReference>
<dbReference type="PANTHER" id="PTHR16212">
    <property type="entry name" value="FOCADHESIN FAMILY MEMBER"/>
    <property type="match status" value="1"/>
</dbReference>
<dbReference type="Pfam" id="PF12530">
    <property type="entry name" value="DUF3730"/>
    <property type="match status" value="1"/>
</dbReference>
<evidence type="ECO:0000256" key="1">
    <source>
        <dbReference type="SAM" id="MobiDB-lite"/>
    </source>
</evidence>
<dbReference type="GO" id="GO:0060147">
    <property type="term" value="P:regulation of post-transcriptional gene silencing"/>
    <property type="evidence" value="ECO:0007669"/>
    <property type="project" value="InterPro"/>
</dbReference>
<protein>
    <submittedName>
        <fullName evidence="4">Focadhesin</fullName>
    </submittedName>
</protein>
<evidence type="ECO:0000259" key="2">
    <source>
        <dbReference type="Pfam" id="PF11229"/>
    </source>
</evidence>
<reference evidence="4" key="3">
    <citation type="submission" date="2025-05" db="UniProtKB">
        <authorList>
            <consortium name="Ensembl"/>
        </authorList>
    </citation>
    <scope>IDENTIFICATION</scope>
</reference>